<evidence type="ECO:0000313" key="3">
    <source>
        <dbReference type="Proteomes" id="UP000263691"/>
    </source>
</evidence>
<keyword evidence="1" id="KW-0812">Transmembrane</keyword>
<dbReference type="GeneID" id="60322396"/>
<reference evidence="2 3" key="1">
    <citation type="submission" date="2018-07" db="EMBL/GenBank/DDBJ databases">
        <authorList>
            <person name="Michaels M.J."/>
            <person name="Wallen J.R."/>
            <person name="Eckardt M.A."/>
            <person name="Gainey M.D."/>
            <person name="Garlena R.A."/>
            <person name="Russell D.A."/>
            <person name="Pope W.H."/>
            <person name="Jacobs-Sera D."/>
            <person name="Hatfull G.F."/>
        </authorList>
    </citation>
    <scope>NUCLEOTIDE SEQUENCE [LARGE SCALE GENOMIC DNA]</scope>
</reference>
<feature type="transmembrane region" description="Helical" evidence="1">
    <location>
        <begin position="111"/>
        <end position="134"/>
    </location>
</feature>
<protein>
    <recommendedName>
        <fullName evidence="4">Helix-turn-helix DNA binding domain protein</fullName>
    </recommendedName>
</protein>
<name>A0A385D3Y1_9CAUD</name>
<dbReference type="InterPro" id="IPR021235">
    <property type="entry name" value="DUF2637"/>
</dbReference>
<dbReference type="Proteomes" id="UP000263691">
    <property type="component" value="Genome"/>
</dbReference>
<keyword evidence="3" id="KW-1185">Reference proteome</keyword>
<dbReference type="KEGG" id="vg:60322396"/>
<keyword evidence="1" id="KW-0472">Membrane</keyword>
<evidence type="ECO:0000256" key="1">
    <source>
        <dbReference type="SAM" id="Phobius"/>
    </source>
</evidence>
<accession>A0A385D3Y1</accession>
<dbReference type="EMBL" id="MH697592">
    <property type="protein sequence ID" value="AXQ53092.1"/>
    <property type="molecule type" value="Genomic_DNA"/>
</dbReference>
<dbReference type="RefSeq" id="YP_009950970.1">
    <property type="nucleotide sequence ID" value="NC_051596.1"/>
</dbReference>
<proteinExistence type="predicted"/>
<dbReference type="Pfam" id="PF10935">
    <property type="entry name" value="DUF2637"/>
    <property type="match status" value="1"/>
</dbReference>
<evidence type="ECO:0000313" key="2">
    <source>
        <dbReference type="EMBL" id="AXQ53092.1"/>
    </source>
</evidence>
<gene>
    <name evidence="2" type="primary">72</name>
    <name evidence="2" type="ORF">SEA_RANDO14_72</name>
</gene>
<sequence>MTAHNNARASAVRYFRGWLAAAVATSILGNVAHALLSDAGSPTIAAAIAFLLPIGLLGSTHGVHKLVAAGIVGRAYTAALWISVATVVAAFALSFVALAELAAQWAAIPVYIAWLVPVFVDLSITGCTVALFALSDAERSEQVAALDNDQTPDVTPHFDTEVFGPRRFEQTHTPAHIPVHTDAQPVRHETQRADLREPEPVEAAAPRLTVSELVARDEAERADAQRIADEHHAEAERIVKAGVTRIDRGKVAAVLHEHAQGGRPSMIARKLNVGYPTVKSIIEHTTEQRREVNA</sequence>
<organism evidence="2 3">
    <name type="scientific">Mycobacterium phage Rando14</name>
    <dbReference type="NCBI Taxonomy" id="2301556"/>
    <lineage>
        <taxon>Viruses</taxon>
        <taxon>Duplodnaviria</taxon>
        <taxon>Heunggongvirae</taxon>
        <taxon>Uroviricota</taxon>
        <taxon>Caudoviricetes</taxon>
        <taxon>Weiservirinae</taxon>
        <taxon>Kratiovirus</taxon>
        <taxon>Kratiovirus rando14</taxon>
    </lineage>
</organism>
<feature type="transmembrane region" description="Helical" evidence="1">
    <location>
        <begin position="44"/>
        <end position="63"/>
    </location>
</feature>
<keyword evidence="1" id="KW-1133">Transmembrane helix</keyword>
<evidence type="ECO:0008006" key="4">
    <source>
        <dbReference type="Google" id="ProtNLM"/>
    </source>
</evidence>
<feature type="transmembrane region" description="Helical" evidence="1">
    <location>
        <begin position="75"/>
        <end position="99"/>
    </location>
</feature>